<evidence type="ECO:0000256" key="1">
    <source>
        <dbReference type="ARBA" id="ARBA00004429"/>
    </source>
</evidence>
<proteinExistence type="inferred from homology"/>
<dbReference type="EMBL" id="FQXZ01000026">
    <property type="protein sequence ID" value="SHI21006.1"/>
    <property type="molecule type" value="Genomic_DNA"/>
</dbReference>
<dbReference type="PANTHER" id="PTHR32196">
    <property type="entry name" value="ABC TRANSPORTER PERMEASE PROTEIN YPHD-RELATED-RELATED"/>
    <property type="match status" value="1"/>
</dbReference>
<dbReference type="AlphaFoldDB" id="A0A1M5Z9T2"/>
<comment type="similarity">
    <text evidence="2">Belongs to the binding-protein-dependent transport system permease family. AraH/RbsC subfamily.</text>
</comment>
<evidence type="ECO:0000256" key="9">
    <source>
        <dbReference type="SAM" id="Phobius"/>
    </source>
</evidence>
<dbReference type="Proteomes" id="UP000184608">
    <property type="component" value="Unassembled WGS sequence"/>
</dbReference>
<feature type="transmembrane region" description="Helical" evidence="9">
    <location>
        <begin position="298"/>
        <end position="317"/>
    </location>
</feature>
<evidence type="ECO:0000256" key="7">
    <source>
        <dbReference type="ARBA" id="ARBA00022989"/>
    </source>
</evidence>
<dbReference type="GO" id="GO:0022857">
    <property type="term" value="F:transmembrane transporter activity"/>
    <property type="evidence" value="ECO:0007669"/>
    <property type="project" value="InterPro"/>
</dbReference>
<accession>A0A1M5Z9T2</accession>
<keyword evidence="7 9" id="KW-1133">Transmembrane helix</keyword>
<organism evidence="10 11">
    <name type="scientific">Vibrio aerogenes CECT 7868</name>
    <dbReference type="NCBI Taxonomy" id="1216006"/>
    <lineage>
        <taxon>Bacteria</taxon>
        <taxon>Pseudomonadati</taxon>
        <taxon>Pseudomonadota</taxon>
        <taxon>Gammaproteobacteria</taxon>
        <taxon>Vibrionales</taxon>
        <taxon>Vibrionaceae</taxon>
        <taxon>Vibrio</taxon>
    </lineage>
</organism>
<gene>
    <name evidence="10" type="primary">rbsC_3</name>
    <name evidence="10" type="ORF">VA7868_02468</name>
</gene>
<keyword evidence="3" id="KW-0813">Transport</keyword>
<reference evidence="10 11" key="1">
    <citation type="submission" date="2016-11" db="EMBL/GenBank/DDBJ databases">
        <authorList>
            <person name="Jaros S."/>
            <person name="Januszkiewicz K."/>
            <person name="Wedrychowicz H."/>
        </authorList>
    </citation>
    <scope>NUCLEOTIDE SEQUENCE [LARGE SCALE GENOMIC DNA]</scope>
    <source>
        <strain evidence="10 11">CECT 7868</strain>
    </source>
</reference>
<evidence type="ECO:0000313" key="11">
    <source>
        <dbReference type="Proteomes" id="UP000184608"/>
    </source>
</evidence>
<evidence type="ECO:0000256" key="4">
    <source>
        <dbReference type="ARBA" id="ARBA00022475"/>
    </source>
</evidence>
<feature type="transmembrane region" description="Helical" evidence="9">
    <location>
        <begin position="186"/>
        <end position="213"/>
    </location>
</feature>
<evidence type="ECO:0000256" key="8">
    <source>
        <dbReference type="ARBA" id="ARBA00023136"/>
    </source>
</evidence>
<keyword evidence="8 9" id="KW-0472">Membrane</keyword>
<dbReference type="InterPro" id="IPR001851">
    <property type="entry name" value="ABC_transp_permease"/>
</dbReference>
<evidence type="ECO:0000256" key="6">
    <source>
        <dbReference type="ARBA" id="ARBA00022692"/>
    </source>
</evidence>
<name>A0A1M5Z9T2_9VIBR</name>
<dbReference type="PANTHER" id="PTHR32196:SF21">
    <property type="entry name" value="ABC TRANSPORTER PERMEASE PROTEIN YPHD-RELATED"/>
    <property type="match status" value="1"/>
</dbReference>
<feature type="transmembrane region" description="Helical" evidence="9">
    <location>
        <begin position="144"/>
        <end position="166"/>
    </location>
</feature>
<comment type="subcellular location">
    <subcellularLocation>
        <location evidence="1">Cell inner membrane</location>
        <topology evidence="1">Multi-pass membrane protein</topology>
    </subcellularLocation>
</comment>
<keyword evidence="11" id="KW-1185">Reference proteome</keyword>
<evidence type="ECO:0000313" key="10">
    <source>
        <dbReference type="EMBL" id="SHI21006.1"/>
    </source>
</evidence>
<feature type="transmembrane region" description="Helical" evidence="9">
    <location>
        <begin position="244"/>
        <end position="267"/>
    </location>
</feature>
<evidence type="ECO:0000256" key="2">
    <source>
        <dbReference type="ARBA" id="ARBA00007942"/>
    </source>
</evidence>
<keyword evidence="6 9" id="KW-0812">Transmembrane</keyword>
<feature type="transmembrane region" description="Helical" evidence="9">
    <location>
        <begin position="273"/>
        <end position="291"/>
    </location>
</feature>
<sequence>MMKTKAIENMPASASQFNSANIGLILLKLRTFIALFIILGFFSFTVDGFLAPASLIIMIKHISINAFLALGITFVIITAGIDLSIGATLGFCGMVAGYMISHGIVLPMFGIAIFPSVWVIVPVVLVVGGLIGAVNGVIITRYNVAPFICTLGTMYIIRGAAMLLSGGETFPGLQGNPQLGNTGFDVIGAGSLLGIPYAIWLMFIVAGVIAYVAKKLPFGRHVYSIGDNERAAELSGVKVNSVKVWVYTISGFCAAIAGIVVTSQLVASHPATGTAFEMNAIAAVVLGGTSLAGGRGTVTGTLIGAFVIGILADGLVMMGVSEFWQMVIKGIVIIIAVIIDQMQSKMQYKAAITSQKTVG</sequence>
<feature type="transmembrane region" description="Helical" evidence="9">
    <location>
        <begin position="323"/>
        <end position="339"/>
    </location>
</feature>
<protein>
    <submittedName>
        <fullName evidence="10">Ribose transport system permease protein RbsC</fullName>
    </submittedName>
</protein>
<evidence type="ECO:0000256" key="5">
    <source>
        <dbReference type="ARBA" id="ARBA00022519"/>
    </source>
</evidence>
<evidence type="ECO:0000256" key="3">
    <source>
        <dbReference type="ARBA" id="ARBA00022448"/>
    </source>
</evidence>
<feature type="transmembrane region" description="Helical" evidence="9">
    <location>
        <begin position="67"/>
        <end position="100"/>
    </location>
</feature>
<dbReference type="Pfam" id="PF02653">
    <property type="entry name" value="BPD_transp_2"/>
    <property type="match status" value="1"/>
</dbReference>
<keyword evidence="4" id="KW-1003">Cell membrane</keyword>
<keyword evidence="5" id="KW-0997">Cell inner membrane</keyword>
<feature type="transmembrane region" description="Helical" evidence="9">
    <location>
        <begin position="106"/>
        <end position="132"/>
    </location>
</feature>
<dbReference type="STRING" id="1216006.VA7868_02468"/>
<dbReference type="CDD" id="cd06579">
    <property type="entry name" value="TM_PBP1_transp_AraH_like"/>
    <property type="match status" value="1"/>
</dbReference>
<dbReference type="GO" id="GO:0005886">
    <property type="term" value="C:plasma membrane"/>
    <property type="evidence" value="ECO:0007669"/>
    <property type="project" value="UniProtKB-SubCell"/>
</dbReference>
<dbReference type="RefSeq" id="WP_217653301.1">
    <property type="nucleotide sequence ID" value="NZ_FQXZ01000026.1"/>
</dbReference>